<feature type="domain" description="Putative ionotropic receptor ligand binding" evidence="10">
    <location>
        <begin position="146"/>
        <end position="244"/>
    </location>
</feature>
<feature type="transmembrane region" description="Helical" evidence="8">
    <location>
        <begin position="451"/>
        <end position="472"/>
    </location>
</feature>
<reference evidence="11 12" key="1">
    <citation type="journal article" date="2022" name="Allergy">
        <title>Genome assembly and annotation of Periplaneta americana reveal a comprehensive cockroach allergen profile.</title>
        <authorList>
            <person name="Wang L."/>
            <person name="Xiong Q."/>
            <person name="Saelim N."/>
            <person name="Wang L."/>
            <person name="Nong W."/>
            <person name="Wan A.T."/>
            <person name="Shi M."/>
            <person name="Liu X."/>
            <person name="Cao Q."/>
            <person name="Hui J.H.L."/>
            <person name="Sookrung N."/>
            <person name="Leung T.F."/>
            <person name="Tungtrongchitr A."/>
            <person name="Tsui S.K.W."/>
        </authorList>
    </citation>
    <scope>NUCLEOTIDE SEQUENCE [LARGE SCALE GENOMIC DNA]</scope>
    <source>
        <strain evidence="11">PWHHKU_190912</strain>
    </source>
</reference>
<evidence type="ECO:0000256" key="2">
    <source>
        <dbReference type="ARBA" id="ARBA00022475"/>
    </source>
</evidence>
<feature type="transmembrane region" description="Helical" evidence="8">
    <location>
        <begin position="384"/>
        <end position="405"/>
    </location>
</feature>
<comment type="subcellular location">
    <subcellularLocation>
        <location evidence="1">Cell membrane</location>
        <topology evidence="1">Multi-pass membrane protein</topology>
    </subcellularLocation>
</comment>
<dbReference type="Gene3D" id="1.10.287.70">
    <property type="match status" value="1"/>
</dbReference>
<keyword evidence="3 8" id="KW-0812">Transmembrane</keyword>
<evidence type="ECO:0000256" key="1">
    <source>
        <dbReference type="ARBA" id="ARBA00004651"/>
    </source>
</evidence>
<dbReference type="InterPro" id="IPR052192">
    <property type="entry name" value="Insect_Ionotropic_Sensory_Rcpt"/>
</dbReference>
<dbReference type="PANTHER" id="PTHR42643">
    <property type="entry name" value="IONOTROPIC RECEPTOR 20A-RELATED"/>
    <property type="match status" value="1"/>
</dbReference>
<keyword evidence="4 8" id="KW-1133">Transmembrane helix</keyword>
<sequence length="682" mass="78928">MKINLLLLLITSAQGDLERAQSIILRKQYRNLVLCTASVLKTYVPPGSPLIISVPDENCGGNVKRDKEEVLGIAQKLLCELHSKQDWPVNVIYEGIPWKKTEDDFSRKHFSYLILSQTFDGGLAKVIDCMHNQLTNLQTLEVGNPKGIYIVVLLNQKYFHQYNVESVLQELWSWKILDAVVITEDEANYRRKITENMNDKIELFTWFPFQSPERCTHVHDIVLLDHWVNGSFLNNTNLFPKKISRNLNRCPLIASTIPWQNLVIPSKTHEGNNEMERRYNDGLEVILYNTIVDSLNMTPGFTEPLPAYDNIWGDYFPVEGEYTGVIGDAKFGRSNISFAALARNAFFEYHVDSTHSYMESGFNWYVQCARLRPRWQAFVRTFTLSVWLALILVTITLAIFMWLISKYPIQDQEAKKYQTFFGTLEALLAVLLNVGVNQMPLTIILRGYFCLWMWYSFAMTLVFQTYFTSLLVDPGLEKQVTNIEELLQSQLVLTFDVGYRYLFEDMEEREMKIMSRWLPCPGFKACAERTAMVGDSATVLDFLTYDGYKHKFIDENRESLLCRLPDKISGYLISMFMQKVYKCELKTNVYAIRKVQDNGEGLELLNELHQLLVYADGVNKLGENPQTIRENTGILLAASREIDLEVNPEKIKYMIMYRDENIIRNGNIKIGNLSFEDVEKFK</sequence>
<keyword evidence="2" id="KW-1003">Cell membrane</keyword>
<dbReference type="Pfam" id="PF24061">
    <property type="entry name" value="LBD_receptor"/>
    <property type="match status" value="1"/>
</dbReference>
<name>A0ABQ8TL96_PERAM</name>
<keyword evidence="5 8" id="KW-0472">Membrane</keyword>
<dbReference type="Proteomes" id="UP001148838">
    <property type="component" value="Unassembled WGS sequence"/>
</dbReference>
<evidence type="ECO:0000256" key="5">
    <source>
        <dbReference type="ARBA" id="ARBA00023136"/>
    </source>
</evidence>
<protein>
    <recommendedName>
        <fullName evidence="10">Putative ionotropic receptor ligand binding domain-containing protein</fullName>
    </recommendedName>
</protein>
<keyword evidence="6" id="KW-0675">Receptor</keyword>
<accession>A0ABQ8TL96</accession>
<evidence type="ECO:0000256" key="7">
    <source>
        <dbReference type="ARBA" id="ARBA00023180"/>
    </source>
</evidence>
<evidence type="ECO:0000259" key="10">
    <source>
        <dbReference type="Pfam" id="PF24061"/>
    </source>
</evidence>
<proteinExistence type="predicted"/>
<dbReference type="Gene3D" id="3.40.190.10">
    <property type="entry name" value="Periplasmic binding protein-like II"/>
    <property type="match status" value="1"/>
</dbReference>
<organism evidence="11 12">
    <name type="scientific">Periplaneta americana</name>
    <name type="common">American cockroach</name>
    <name type="synonym">Blatta americana</name>
    <dbReference type="NCBI Taxonomy" id="6978"/>
    <lineage>
        <taxon>Eukaryota</taxon>
        <taxon>Metazoa</taxon>
        <taxon>Ecdysozoa</taxon>
        <taxon>Arthropoda</taxon>
        <taxon>Hexapoda</taxon>
        <taxon>Insecta</taxon>
        <taxon>Pterygota</taxon>
        <taxon>Neoptera</taxon>
        <taxon>Polyneoptera</taxon>
        <taxon>Dictyoptera</taxon>
        <taxon>Blattodea</taxon>
        <taxon>Blattoidea</taxon>
        <taxon>Blattidae</taxon>
        <taxon>Blattinae</taxon>
        <taxon>Periplaneta</taxon>
    </lineage>
</organism>
<dbReference type="EMBL" id="JAJSOF020000009">
    <property type="protein sequence ID" value="KAJ4446585.1"/>
    <property type="molecule type" value="Genomic_DNA"/>
</dbReference>
<evidence type="ECO:0000256" key="8">
    <source>
        <dbReference type="SAM" id="Phobius"/>
    </source>
</evidence>
<comment type="caution">
    <text evidence="11">The sequence shown here is derived from an EMBL/GenBank/DDBJ whole genome shotgun (WGS) entry which is preliminary data.</text>
</comment>
<evidence type="ECO:0000313" key="11">
    <source>
        <dbReference type="EMBL" id="KAJ4446585.1"/>
    </source>
</evidence>
<feature type="signal peptide" evidence="9">
    <location>
        <begin position="1"/>
        <end position="15"/>
    </location>
</feature>
<dbReference type="PANTHER" id="PTHR42643:SF30">
    <property type="entry name" value="IONOTROPIC RECEPTOR 40A-RELATED"/>
    <property type="match status" value="1"/>
</dbReference>
<evidence type="ECO:0000256" key="6">
    <source>
        <dbReference type="ARBA" id="ARBA00023170"/>
    </source>
</evidence>
<evidence type="ECO:0000256" key="4">
    <source>
        <dbReference type="ARBA" id="ARBA00022989"/>
    </source>
</evidence>
<keyword evidence="9" id="KW-0732">Signal</keyword>
<evidence type="ECO:0000256" key="3">
    <source>
        <dbReference type="ARBA" id="ARBA00022692"/>
    </source>
</evidence>
<keyword evidence="7" id="KW-0325">Glycoprotein</keyword>
<gene>
    <name evidence="11" type="ORF">ANN_13282</name>
</gene>
<keyword evidence="12" id="KW-1185">Reference proteome</keyword>
<evidence type="ECO:0000256" key="9">
    <source>
        <dbReference type="SAM" id="SignalP"/>
    </source>
</evidence>
<dbReference type="InterPro" id="IPR056198">
    <property type="entry name" value="LBD_receptor"/>
</dbReference>
<feature type="chain" id="PRO_5046579965" description="Putative ionotropic receptor ligand binding domain-containing protein" evidence="9">
    <location>
        <begin position="16"/>
        <end position="682"/>
    </location>
</feature>
<evidence type="ECO:0000313" key="12">
    <source>
        <dbReference type="Proteomes" id="UP001148838"/>
    </source>
</evidence>